<dbReference type="HOGENOM" id="CLU_103831_0_0_1"/>
<evidence type="ECO:0008006" key="4">
    <source>
        <dbReference type="Google" id="ProtNLM"/>
    </source>
</evidence>
<evidence type="ECO:0000313" key="2">
    <source>
        <dbReference type="EMBL" id="EWC47047.1"/>
    </source>
</evidence>
<accession>W7I3S6</accession>
<dbReference type="Proteomes" id="UP000024837">
    <property type="component" value="Unassembled WGS sequence"/>
</dbReference>
<feature type="chain" id="PRO_5004893913" description="AA1-like domain-containing protein" evidence="1">
    <location>
        <begin position="23"/>
        <end position="233"/>
    </location>
</feature>
<keyword evidence="1" id="KW-0732">Signal</keyword>
<evidence type="ECO:0000256" key="1">
    <source>
        <dbReference type="SAM" id="SignalP"/>
    </source>
</evidence>
<gene>
    <name evidence="2" type="ORF">DRE_03809</name>
</gene>
<reference evidence="2 3" key="1">
    <citation type="submission" date="2013-05" db="EMBL/GenBank/DDBJ databases">
        <title>Drechslerella stenobrocha genome reveals carnivorous origination and mechanical trapping mechanism of predatory fungi.</title>
        <authorList>
            <person name="Liu X."/>
            <person name="Zhang W."/>
            <person name="Liu K."/>
        </authorList>
    </citation>
    <scope>NUCLEOTIDE SEQUENCE [LARGE SCALE GENOMIC DNA]</scope>
    <source>
        <strain evidence="2 3">248</strain>
    </source>
</reference>
<dbReference type="OrthoDB" id="5414495at2759"/>
<name>W7I3S6_9PEZI</name>
<evidence type="ECO:0000313" key="3">
    <source>
        <dbReference type="Proteomes" id="UP000024837"/>
    </source>
</evidence>
<organism evidence="2 3">
    <name type="scientific">Drechslerella stenobrocha 248</name>
    <dbReference type="NCBI Taxonomy" id="1043628"/>
    <lineage>
        <taxon>Eukaryota</taxon>
        <taxon>Fungi</taxon>
        <taxon>Dikarya</taxon>
        <taxon>Ascomycota</taxon>
        <taxon>Pezizomycotina</taxon>
        <taxon>Orbiliomycetes</taxon>
        <taxon>Orbiliales</taxon>
        <taxon>Orbiliaceae</taxon>
        <taxon>Drechslerella</taxon>
    </lineage>
</organism>
<sequence length="233" mass="25216">MHLVLIFYGFIAGFLTFTTLNANPTRATTTMATATISSNPATLTPQTGTPFEVPETVLYTFYWFHTNALDPNLPIPTLRGRVHSVDELGFTKYRVTCKPRDSPAGCTYKDLTVTASGTSQMYYETGRPIKSVGCSVDGTTSAACSSRNHGEDMTMAVTKTWNKGDFPGYYPVLITAEPTANADWNWDLINNQGKLEYATTTPAHSLGSVGKLARGVMVGCASVSVLLSLTIFV</sequence>
<dbReference type="EMBL" id="KI966413">
    <property type="protein sequence ID" value="EWC47047.1"/>
    <property type="molecule type" value="Genomic_DNA"/>
</dbReference>
<keyword evidence="3" id="KW-1185">Reference proteome</keyword>
<feature type="signal peptide" evidence="1">
    <location>
        <begin position="1"/>
        <end position="22"/>
    </location>
</feature>
<protein>
    <recommendedName>
        <fullName evidence="4">AA1-like domain-containing protein</fullName>
    </recommendedName>
</protein>
<dbReference type="AlphaFoldDB" id="W7I3S6"/>
<proteinExistence type="predicted"/>